<name>A0A561SVY9_9PSEU</name>
<sequence length="457" mass="48249">MAAAVEGGDLSAQRMATYLEVLRSQRVASQVAERMGGGITADEVLDKISASTTPDTLLLTATVEDESPQRAADIANTLAERFNANVAELEQPDPQTPPVVTARTFESAVPPTSPTQPRPLLNIALGLVLGLLAGIGYALLRNALDRSVKSRDQLRRAVDAPVLGVIADDNDVRAHRLAFRERPRGRVAEAFRQLRANLQSINVHDAHRTILLTSAGPDEGTTTTVCNLALAMADAGKRVLVIEADFRHPRAADLFGIDRTVGLTNVLASRVNWMPAVHRWHDAVDVLPSGPLPPNPSELLSQPTMDRLLADVRARYDVVIIDSPPLGAVSDASVLAPRVDGVVLVVRWGKTTTSAAEEATLALRTVSARLLGSVLTMVQGKNDGGDDAYLASSVGTQYAVGPWSVSPGSSSPVPGGRDGPPPPPQAPAPVAHPPSEAVLAATAQRPSPRPRPRPEGG</sequence>
<keyword evidence="4" id="KW-0547">Nucleotide-binding</keyword>
<evidence type="ECO:0000259" key="10">
    <source>
        <dbReference type="Pfam" id="PF13614"/>
    </source>
</evidence>
<feature type="region of interest" description="Disordered" evidence="9">
    <location>
        <begin position="402"/>
        <end position="457"/>
    </location>
</feature>
<proteinExistence type="inferred from homology"/>
<evidence type="ECO:0000256" key="2">
    <source>
        <dbReference type="ARBA" id="ARBA00011903"/>
    </source>
</evidence>
<dbReference type="EMBL" id="VIWU01000001">
    <property type="protein sequence ID" value="TWF79025.1"/>
    <property type="molecule type" value="Genomic_DNA"/>
</dbReference>
<keyword evidence="7" id="KW-0829">Tyrosine-protein kinase</keyword>
<feature type="compositionally biased region" description="Low complexity" evidence="9">
    <location>
        <begin position="402"/>
        <end position="415"/>
    </location>
</feature>
<comment type="catalytic activity">
    <reaction evidence="8">
        <text>L-tyrosyl-[protein] + ATP = O-phospho-L-tyrosyl-[protein] + ADP + H(+)</text>
        <dbReference type="Rhea" id="RHEA:10596"/>
        <dbReference type="Rhea" id="RHEA-COMP:10136"/>
        <dbReference type="Rhea" id="RHEA-COMP:20101"/>
        <dbReference type="ChEBI" id="CHEBI:15378"/>
        <dbReference type="ChEBI" id="CHEBI:30616"/>
        <dbReference type="ChEBI" id="CHEBI:46858"/>
        <dbReference type="ChEBI" id="CHEBI:61978"/>
        <dbReference type="ChEBI" id="CHEBI:456216"/>
        <dbReference type="EC" id="2.7.10.2"/>
    </reaction>
</comment>
<keyword evidence="3" id="KW-0808">Transferase</keyword>
<feature type="compositionally biased region" description="Pro residues" evidence="9">
    <location>
        <begin position="419"/>
        <end position="432"/>
    </location>
</feature>
<evidence type="ECO:0000313" key="11">
    <source>
        <dbReference type="EMBL" id="TWF79025.1"/>
    </source>
</evidence>
<feature type="domain" description="AAA" evidence="10">
    <location>
        <begin position="220"/>
        <end position="330"/>
    </location>
</feature>
<evidence type="ECO:0000256" key="9">
    <source>
        <dbReference type="SAM" id="MobiDB-lite"/>
    </source>
</evidence>
<evidence type="ECO:0000256" key="6">
    <source>
        <dbReference type="ARBA" id="ARBA00022840"/>
    </source>
</evidence>
<dbReference type="InterPro" id="IPR005702">
    <property type="entry name" value="Wzc-like_C"/>
</dbReference>
<dbReference type="Pfam" id="PF13614">
    <property type="entry name" value="AAA_31"/>
    <property type="match status" value="1"/>
</dbReference>
<dbReference type="InterPro" id="IPR025669">
    <property type="entry name" value="AAA_dom"/>
</dbReference>
<dbReference type="PANTHER" id="PTHR32309">
    <property type="entry name" value="TYROSINE-PROTEIN KINASE"/>
    <property type="match status" value="1"/>
</dbReference>
<dbReference type="EC" id="2.7.10.2" evidence="2"/>
<dbReference type="CDD" id="cd05387">
    <property type="entry name" value="BY-kinase"/>
    <property type="match status" value="1"/>
</dbReference>
<dbReference type="InterPro" id="IPR050445">
    <property type="entry name" value="Bact_polysacc_biosynth/exp"/>
</dbReference>
<evidence type="ECO:0000313" key="12">
    <source>
        <dbReference type="Proteomes" id="UP000321261"/>
    </source>
</evidence>
<evidence type="ECO:0000256" key="5">
    <source>
        <dbReference type="ARBA" id="ARBA00022777"/>
    </source>
</evidence>
<dbReference type="NCBIfam" id="TIGR01007">
    <property type="entry name" value="eps_fam"/>
    <property type="match status" value="1"/>
</dbReference>
<evidence type="ECO:0000256" key="7">
    <source>
        <dbReference type="ARBA" id="ARBA00023137"/>
    </source>
</evidence>
<comment type="caution">
    <text evidence="11">The sequence shown here is derived from an EMBL/GenBank/DDBJ whole genome shotgun (WGS) entry which is preliminary data.</text>
</comment>
<evidence type="ECO:0000256" key="4">
    <source>
        <dbReference type="ARBA" id="ARBA00022741"/>
    </source>
</evidence>
<gene>
    <name evidence="11" type="ORF">FHX44_114951</name>
</gene>
<dbReference type="GO" id="GO:0005524">
    <property type="term" value="F:ATP binding"/>
    <property type="evidence" value="ECO:0007669"/>
    <property type="project" value="UniProtKB-KW"/>
</dbReference>
<dbReference type="PANTHER" id="PTHR32309:SF13">
    <property type="entry name" value="FERRIC ENTEROBACTIN TRANSPORT PROTEIN FEPE"/>
    <property type="match status" value="1"/>
</dbReference>
<keyword evidence="5" id="KW-0418">Kinase</keyword>
<dbReference type="SUPFAM" id="SSF52540">
    <property type="entry name" value="P-loop containing nucleoside triphosphate hydrolases"/>
    <property type="match status" value="1"/>
</dbReference>
<dbReference type="Gene3D" id="3.40.50.300">
    <property type="entry name" value="P-loop containing nucleotide triphosphate hydrolases"/>
    <property type="match status" value="1"/>
</dbReference>
<reference evidence="11 12" key="1">
    <citation type="submission" date="2019-06" db="EMBL/GenBank/DDBJ databases">
        <title>Sequencing the genomes of 1000 actinobacteria strains.</title>
        <authorList>
            <person name="Klenk H.-P."/>
        </authorList>
    </citation>
    <scope>NUCLEOTIDE SEQUENCE [LARGE SCALE GENOMIC DNA]</scope>
    <source>
        <strain evidence="11 12">DSM 45671</strain>
    </source>
</reference>
<evidence type="ECO:0000256" key="8">
    <source>
        <dbReference type="ARBA" id="ARBA00051245"/>
    </source>
</evidence>
<evidence type="ECO:0000256" key="3">
    <source>
        <dbReference type="ARBA" id="ARBA00022679"/>
    </source>
</evidence>
<accession>A0A561SVY9</accession>
<organism evidence="11 12">
    <name type="scientific">Pseudonocardia hierapolitana</name>
    <dbReference type="NCBI Taxonomy" id="1128676"/>
    <lineage>
        <taxon>Bacteria</taxon>
        <taxon>Bacillati</taxon>
        <taxon>Actinomycetota</taxon>
        <taxon>Actinomycetes</taxon>
        <taxon>Pseudonocardiales</taxon>
        <taxon>Pseudonocardiaceae</taxon>
        <taxon>Pseudonocardia</taxon>
    </lineage>
</organism>
<evidence type="ECO:0000256" key="1">
    <source>
        <dbReference type="ARBA" id="ARBA00007316"/>
    </source>
</evidence>
<dbReference type="GO" id="GO:0004713">
    <property type="term" value="F:protein tyrosine kinase activity"/>
    <property type="evidence" value="ECO:0007669"/>
    <property type="project" value="UniProtKB-KW"/>
</dbReference>
<protein>
    <recommendedName>
        <fullName evidence="2">non-specific protein-tyrosine kinase</fullName>
        <ecNumber evidence="2">2.7.10.2</ecNumber>
    </recommendedName>
</protein>
<dbReference type="InterPro" id="IPR027417">
    <property type="entry name" value="P-loop_NTPase"/>
</dbReference>
<dbReference type="AlphaFoldDB" id="A0A561SVY9"/>
<keyword evidence="12" id="KW-1185">Reference proteome</keyword>
<keyword evidence="6" id="KW-0067">ATP-binding</keyword>
<comment type="similarity">
    <text evidence="1">Belongs to the CpsD/CapB family.</text>
</comment>
<dbReference type="Proteomes" id="UP000321261">
    <property type="component" value="Unassembled WGS sequence"/>
</dbReference>